<comment type="caution">
    <text evidence="1">The sequence shown here is derived from an EMBL/GenBank/DDBJ whole genome shotgun (WGS) entry which is preliminary data.</text>
</comment>
<keyword evidence="2" id="KW-1185">Reference proteome</keyword>
<gene>
    <name evidence="1" type="ORF">K9V48_18435</name>
</gene>
<evidence type="ECO:0000313" key="2">
    <source>
        <dbReference type="Proteomes" id="UP001165287"/>
    </source>
</evidence>
<accession>A0ABS7UV43</accession>
<dbReference type="EMBL" id="JAIQUM010000048">
    <property type="protein sequence ID" value="MBZ5752175.1"/>
    <property type="molecule type" value="Genomic_DNA"/>
</dbReference>
<dbReference type="RefSeq" id="WP_224140638.1">
    <property type="nucleotide sequence ID" value="NZ_JAIQUM010000048.1"/>
</dbReference>
<reference evidence="1" key="1">
    <citation type="submission" date="2024-05" db="EMBL/GenBank/DDBJ databases">
        <title>Metabacillus sp. nov., isolated from the rhizosphere soil of tomato plants.</title>
        <authorList>
            <person name="Ma R."/>
        </authorList>
    </citation>
    <scope>NUCLEOTIDE SEQUENCE</scope>
    <source>
        <strain evidence="1">DBTR6</strain>
    </source>
</reference>
<evidence type="ECO:0000313" key="1">
    <source>
        <dbReference type="EMBL" id="MBZ5752175.1"/>
    </source>
</evidence>
<name>A0ABS7UV43_9BACI</name>
<organism evidence="1 2">
    <name type="scientific">Metabacillus rhizolycopersici</name>
    <dbReference type="NCBI Taxonomy" id="2875709"/>
    <lineage>
        <taxon>Bacteria</taxon>
        <taxon>Bacillati</taxon>
        <taxon>Bacillota</taxon>
        <taxon>Bacilli</taxon>
        <taxon>Bacillales</taxon>
        <taxon>Bacillaceae</taxon>
        <taxon>Metabacillus</taxon>
    </lineage>
</organism>
<sequence length="85" mass="9945">MDLNHIISLIKEEVPKKAIDLAESLELLKETVSDTINEIHQKSNEAFQERDISKRNELNQLIDQIILLESEFKIYLKADYTNMTK</sequence>
<dbReference type="Proteomes" id="UP001165287">
    <property type="component" value="Unassembled WGS sequence"/>
</dbReference>
<proteinExistence type="predicted"/>
<protein>
    <submittedName>
        <fullName evidence="1">Uncharacterized protein</fullName>
    </submittedName>
</protein>